<comment type="caution">
    <text evidence="14">The sequence shown here is derived from an EMBL/GenBank/DDBJ whole genome shotgun (WGS) entry which is preliminary data.</text>
</comment>
<keyword evidence="6 12" id="KW-1133">Transmembrane helix</keyword>
<evidence type="ECO:0000256" key="1">
    <source>
        <dbReference type="ARBA" id="ARBA00004141"/>
    </source>
</evidence>
<dbReference type="GO" id="GO:0016717">
    <property type="term" value="F:oxidoreductase activity, acting on paired donors, with oxidation of a pair of donors resulting in the reduction of molecular oxygen to two molecules of water"/>
    <property type="evidence" value="ECO:0007669"/>
    <property type="project" value="InterPro"/>
</dbReference>
<dbReference type="AlphaFoldDB" id="A0A9X1X124"/>
<dbReference type="GO" id="GO:0016020">
    <property type="term" value="C:membrane"/>
    <property type="evidence" value="ECO:0007669"/>
    <property type="project" value="UniProtKB-SubCell"/>
</dbReference>
<gene>
    <name evidence="14" type="ORF">MKI79_09395</name>
</gene>
<dbReference type="RefSeq" id="WP_241572577.1">
    <property type="nucleotide sequence ID" value="NZ_JAKUML010000014.1"/>
</dbReference>
<dbReference type="Pfam" id="PF00487">
    <property type="entry name" value="FA_desaturase"/>
    <property type="match status" value="1"/>
</dbReference>
<name>A0A9X1X124_9GAMM</name>
<accession>A0A9X1X124</accession>
<sequence length="332" mass="39197">MIRFFLRWIDSWSHDAGTHMPDQQVNSSSKIVSSKSSDIQWLRIIPFILLHISCLAVLWVGVSWFAVAFMLMFYMIRMFAITAFFHRYLAHKSFKTSRAVQFFFLLIGTMSAQRGPLWWAAHHRVHHRHTDTEIDPHSSQHGFWYSHIGWFLNQQNFSTRKDLIKDWLKYPELIWLDRFSLPIVLLTAIAIYVLGDWLSLAYPSLHTSGVQLLVWGFVISTVLLIHATLCINSLAHRYGHRDFETDDQSRNNLFLAIITLGEGWHNNHHFYAGSVRQGFYWWQIDVSYYILKLMSYFGLVWSMNPVPDKVYQYRHDHDLTNPHQPIQEQESP</sequence>
<dbReference type="PRINTS" id="PR00075">
    <property type="entry name" value="FACDDSATRASE"/>
</dbReference>
<dbReference type="InterPro" id="IPR015876">
    <property type="entry name" value="Acyl-CoA_DS"/>
</dbReference>
<feature type="transmembrane region" description="Helical" evidence="12">
    <location>
        <begin position="65"/>
        <end position="85"/>
    </location>
</feature>
<feature type="transmembrane region" description="Helical" evidence="12">
    <location>
        <begin position="41"/>
        <end position="59"/>
    </location>
</feature>
<evidence type="ECO:0000256" key="5">
    <source>
        <dbReference type="ARBA" id="ARBA00022832"/>
    </source>
</evidence>
<proteinExistence type="inferred from homology"/>
<feature type="transmembrane region" description="Helical" evidence="12">
    <location>
        <begin position="212"/>
        <end position="231"/>
    </location>
</feature>
<protein>
    <submittedName>
        <fullName evidence="14">Acyl-CoA desaturase</fullName>
    </submittedName>
</protein>
<feature type="transmembrane region" description="Helical" evidence="12">
    <location>
        <begin position="179"/>
        <end position="200"/>
    </location>
</feature>
<dbReference type="InterPro" id="IPR005804">
    <property type="entry name" value="FA_desaturase_dom"/>
</dbReference>
<keyword evidence="10 12" id="KW-0472">Membrane</keyword>
<evidence type="ECO:0000259" key="13">
    <source>
        <dbReference type="Pfam" id="PF00487"/>
    </source>
</evidence>
<dbReference type="GO" id="GO:0006633">
    <property type="term" value="P:fatty acid biosynthetic process"/>
    <property type="evidence" value="ECO:0007669"/>
    <property type="project" value="UniProtKB-KW"/>
</dbReference>
<keyword evidence="7" id="KW-0560">Oxidoreductase</keyword>
<evidence type="ECO:0000256" key="10">
    <source>
        <dbReference type="ARBA" id="ARBA00023136"/>
    </source>
</evidence>
<reference evidence="14" key="1">
    <citation type="submission" date="2022-02" db="EMBL/GenBank/DDBJ databases">
        <title>Acinetobacter A3.8 sp. nov., isolated from Sediment (Zhairuo Island).</title>
        <authorList>
            <person name="Zheng K."/>
        </authorList>
    </citation>
    <scope>NUCLEOTIDE SEQUENCE</scope>
    <source>
        <strain evidence="14">A3.8</strain>
    </source>
</reference>
<keyword evidence="3" id="KW-0444">Lipid biosynthesis</keyword>
<evidence type="ECO:0000256" key="7">
    <source>
        <dbReference type="ARBA" id="ARBA00023002"/>
    </source>
</evidence>
<dbReference type="EMBL" id="JAKUML010000014">
    <property type="protein sequence ID" value="MCJ8147110.1"/>
    <property type="molecule type" value="Genomic_DNA"/>
</dbReference>
<evidence type="ECO:0000256" key="2">
    <source>
        <dbReference type="ARBA" id="ARBA00008749"/>
    </source>
</evidence>
<keyword evidence="9" id="KW-0443">Lipid metabolism</keyword>
<keyword evidence="5" id="KW-0276">Fatty acid metabolism</keyword>
<dbReference type="CDD" id="cd03505">
    <property type="entry name" value="Delta9-FADS-like"/>
    <property type="match status" value="1"/>
</dbReference>
<evidence type="ECO:0000256" key="6">
    <source>
        <dbReference type="ARBA" id="ARBA00022989"/>
    </source>
</evidence>
<comment type="subcellular location">
    <subcellularLocation>
        <location evidence="1">Membrane</location>
        <topology evidence="1">Multi-pass membrane protein</topology>
    </subcellularLocation>
</comment>
<dbReference type="PANTHER" id="PTHR11351">
    <property type="entry name" value="ACYL-COA DESATURASE"/>
    <property type="match status" value="1"/>
</dbReference>
<comment type="similarity">
    <text evidence="2">Belongs to the fatty acid desaturase type 2 family.</text>
</comment>
<keyword evidence="4 12" id="KW-0812">Transmembrane</keyword>
<evidence type="ECO:0000313" key="15">
    <source>
        <dbReference type="Proteomes" id="UP001139701"/>
    </source>
</evidence>
<evidence type="ECO:0000256" key="4">
    <source>
        <dbReference type="ARBA" id="ARBA00022692"/>
    </source>
</evidence>
<dbReference type="PANTHER" id="PTHR11351:SF31">
    <property type="entry name" value="DESATURASE 1, ISOFORM A-RELATED"/>
    <property type="match status" value="1"/>
</dbReference>
<evidence type="ECO:0000256" key="12">
    <source>
        <dbReference type="SAM" id="Phobius"/>
    </source>
</evidence>
<evidence type="ECO:0000256" key="3">
    <source>
        <dbReference type="ARBA" id="ARBA00022516"/>
    </source>
</evidence>
<evidence type="ECO:0000256" key="11">
    <source>
        <dbReference type="ARBA" id="ARBA00023160"/>
    </source>
</evidence>
<feature type="domain" description="Fatty acid desaturase" evidence="13">
    <location>
        <begin position="63"/>
        <end position="278"/>
    </location>
</feature>
<keyword evidence="15" id="KW-1185">Reference proteome</keyword>
<evidence type="ECO:0000256" key="9">
    <source>
        <dbReference type="ARBA" id="ARBA00023098"/>
    </source>
</evidence>
<keyword evidence="11" id="KW-0275">Fatty acid biosynthesis</keyword>
<evidence type="ECO:0000256" key="8">
    <source>
        <dbReference type="ARBA" id="ARBA00023004"/>
    </source>
</evidence>
<organism evidence="14 15">
    <name type="scientific">Acinetobacter sedimenti</name>
    <dbReference type="NCBI Taxonomy" id="2919922"/>
    <lineage>
        <taxon>Bacteria</taxon>
        <taxon>Pseudomonadati</taxon>
        <taxon>Pseudomonadota</taxon>
        <taxon>Gammaproteobacteria</taxon>
        <taxon>Moraxellales</taxon>
        <taxon>Moraxellaceae</taxon>
        <taxon>Acinetobacter</taxon>
    </lineage>
</organism>
<dbReference type="Proteomes" id="UP001139701">
    <property type="component" value="Unassembled WGS sequence"/>
</dbReference>
<evidence type="ECO:0000313" key="14">
    <source>
        <dbReference type="EMBL" id="MCJ8147110.1"/>
    </source>
</evidence>
<keyword evidence="8" id="KW-0408">Iron</keyword>